<keyword evidence="7" id="KW-1185">Reference proteome</keyword>
<keyword evidence="1" id="KW-0808">Transferase</keyword>
<dbReference type="AlphaFoldDB" id="A0A291GLK9"/>
<protein>
    <submittedName>
        <fullName evidence="6">Sensor histidine kinase</fullName>
    </submittedName>
</protein>
<dbReference type="InterPro" id="IPR011712">
    <property type="entry name" value="Sig_transdc_His_kin_sub3_dim/P"/>
</dbReference>
<dbReference type="Proteomes" id="UP000218165">
    <property type="component" value="Chromosome"/>
</dbReference>
<keyword evidence="4" id="KW-0472">Membrane</keyword>
<evidence type="ECO:0000256" key="1">
    <source>
        <dbReference type="ARBA" id="ARBA00022679"/>
    </source>
</evidence>
<keyword evidence="2 6" id="KW-0418">Kinase</keyword>
<dbReference type="PANTHER" id="PTHR24421:SF63">
    <property type="entry name" value="SENSOR HISTIDINE KINASE DESK"/>
    <property type="match status" value="1"/>
</dbReference>
<feature type="transmembrane region" description="Helical" evidence="4">
    <location>
        <begin position="28"/>
        <end position="46"/>
    </location>
</feature>
<dbReference type="CDD" id="cd16917">
    <property type="entry name" value="HATPase_UhpB-NarQ-NarX-like"/>
    <property type="match status" value="1"/>
</dbReference>
<proteinExistence type="predicted"/>
<keyword evidence="4" id="KW-1133">Transmembrane helix</keyword>
<dbReference type="GO" id="GO:0016020">
    <property type="term" value="C:membrane"/>
    <property type="evidence" value="ECO:0007669"/>
    <property type="project" value="InterPro"/>
</dbReference>
<dbReference type="InterPro" id="IPR050482">
    <property type="entry name" value="Sensor_HK_TwoCompSys"/>
</dbReference>
<feature type="transmembrane region" description="Helical" evidence="4">
    <location>
        <begin position="147"/>
        <end position="164"/>
    </location>
</feature>
<sequence length="386" mass="40612">MSTVARSAPPPDCEEAAPPRVARLSGRWYAVAWTPVLLLVPVVAAAQRFDVLQLLAVLLLGAVHVTTAIIGRRAGARRLAEALVAVSVLMVIAYQLLWDEHQVFLYPLLALTMAVGVRRRLAPGLISGIALSGAVAAGLTSARLADALVFAIITYMAGFSAVLIDSLSQSTVELAAARERLARSAVAEERARFSRDLHDLLGHTLSVIVVKAQAVRRFAATDPGLTAEHARGIEEIGRNALEEVREAVAGYREEVLADELDSARSTLSDAGVRTEIRGTGTVLPPQIDRLFAWTVREGVTNILRHAPARSCAILVELANGVATIEIIDDGRPGGPAAEGAAAPTGSGLAGLRERAERLGGVLAADHEAGGFRLGVSVPVTETRSGP</sequence>
<dbReference type="OrthoDB" id="5241784at2"/>
<evidence type="ECO:0000256" key="3">
    <source>
        <dbReference type="ARBA" id="ARBA00023012"/>
    </source>
</evidence>
<dbReference type="RefSeq" id="WP_096802510.1">
    <property type="nucleotide sequence ID" value="NZ_CP023563.1"/>
</dbReference>
<dbReference type="InterPro" id="IPR036890">
    <property type="entry name" value="HATPase_C_sf"/>
</dbReference>
<dbReference type="PANTHER" id="PTHR24421">
    <property type="entry name" value="NITRATE/NITRITE SENSOR PROTEIN NARX-RELATED"/>
    <property type="match status" value="1"/>
</dbReference>
<feature type="transmembrane region" description="Helical" evidence="4">
    <location>
        <begin position="52"/>
        <end position="70"/>
    </location>
</feature>
<dbReference type="SUPFAM" id="SSF55874">
    <property type="entry name" value="ATPase domain of HSP90 chaperone/DNA topoisomerase II/histidine kinase"/>
    <property type="match status" value="1"/>
</dbReference>
<evidence type="ECO:0000256" key="4">
    <source>
        <dbReference type="SAM" id="Phobius"/>
    </source>
</evidence>
<feature type="transmembrane region" description="Helical" evidence="4">
    <location>
        <begin position="121"/>
        <end position="140"/>
    </location>
</feature>
<organism evidence="6 7">
    <name type="scientific">Brachybacterium vulturis</name>
    <dbReference type="NCBI Taxonomy" id="2017484"/>
    <lineage>
        <taxon>Bacteria</taxon>
        <taxon>Bacillati</taxon>
        <taxon>Actinomycetota</taxon>
        <taxon>Actinomycetes</taxon>
        <taxon>Micrococcales</taxon>
        <taxon>Dermabacteraceae</taxon>
        <taxon>Brachybacterium</taxon>
    </lineage>
</organism>
<feature type="transmembrane region" description="Helical" evidence="4">
    <location>
        <begin position="82"/>
        <end position="98"/>
    </location>
</feature>
<evidence type="ECO:0000313" key="6">
    <source>
        <dbReference type="EMBL" id="ATG51383.1"/>
    </source>
</evidence>
<keyword evidence="4" id="KW-0812">Transmembrane</keyword>
<dbReference type="GO" id="GO:0000155">
    <property type="term" value="F:phosphorelay sensor kinase activity"/>
    <property type="evidence" value="ECO:0007669"/>
    <property type="project" value="InterPro"/>
</dbReference>
<gene>
    <name evidence="6" type="ORF">CFK38_07480</name>
</gene>
<dbReference type="Gene3D" id="3.30.565.10">
    <property type="entry name" value="Histidine kinase-like ATPase, C-terminal domain"/>
    <property type="match status" value="1"/>
</dbReference>
<accession>A0A291GLK9</accession>
<dbReference type="EMBL" id="CP023563">
    <property type="protein sequence ID" value="ATG51383.1"/>
    <property type="molecule type" value="Genomic_DNA"/>
</dbReference>
<evidence type="ECO:0000256" key="2">
    <source>
        <dbReference type="ARBA" id="ARBA00022777"/>
    </source>
</evidence>
<dbReference type="GO" id="GO:0046983">
    <property type="term" value="F:protein dimerization activity"/>
    <property type="evidence" value="ECO:0007669"/>
    <property type="project" value="InterPro"/>
</dbReference>
<dbReference type="Gene3D" id="1.20.5.1930">
    <property type="match status" value="1"/>
</dbReference>
<keyword evidence="3" id="KW-0902">Two-component regulatory system</keyword>
<feature type="domain" description="Signal transduction histidine kinase subgroup 3 dimerisation and phosphoacceptor" evidence="5">
    <location>
        <begin position="189"/>
        <end position="255"/>
    </location>
</feature>
<name>A0A291GLK9_9MICO</name>
<dbReference type="KEGG" id="brz:CFK38_07480"/>
<dbReference type="Pfam" id="PF07730">
    <property type="entry name" value="HisKA_3"/>
    <property type="match status" value="1"/>
</dbReference>
<evidence type="ECO:0000313" key="7">
    <source>
        <dbReference type="Proteomes" id="UP000218165"/>
    </source>
</evidence>
<reference evidence="7" key="1">
    <citation type="submission" date="2017-09" db="EMBL/GenBank/DDBJ databases">
        <title>Brachybacterium sp. VM2412.</title>
        <authorList>
            <person name="Tak E.J."/>
            <person name="Bae J.-W."/>
        </authorList>
    </citation>
    <scope>NUCLEOTIDE SEQUENCE [LARGE SCALE GENOMIC DNA]</scope>
    <source>
        <strain evidence="7">VM2412</strain>
    </source>
</reference>
<evidence type="ECO:0000259" key="5">
    <source>
        <dbReference type="Pfam" id="PF07730"/>
    </source>
</evidence>